<dbReference type="GeneTree" id="ENSGT00980000202570"/>
<sequence length="120" mass="13815">MWYSLLTVFYFLLQFLFNHLPFDIVFVIMSLHFPIQTFYHFLFFFLLFSGGSYKINKGCVNQNECDAASVFGNIDIGVASTSVKCCDYLLCNINGSTTARLNLLLLGVSYLYSIRSRFVR</sequence>
<feature type="transmembrane region" description="Helical" evidence="1">
    <location>
        <begin position="20"/>
        <end position="48"/>
    </location>
</feature>
<accession>A0A8C4STL3</accession>
<dbReference type="SUPFAM" id="SSF57302">
    <property type="entry name" value="Snake toxin-like"/>
    <property type="match status" value="1"/>
</dbReference>
<organism evidence="2 3">
    <name type="scientific">Erpetoichthys calabaricus</name>
    <name type="common">Rope fish</name>
    <name type="synonym">Calamoichthys calabaricus</name>
    <dbReference type="NCBI Taxonomy" id="27687"/>
    <lineage>
        <taxon>Eukaryota</taxon>
        <taxon>Metazoa</taxon>
        <taxon>Chordata</taxon>
        <taxon>Craniata</taxon>
        <taxon>Vertebrata</taxon>
        <taxon>Euteleostomi</taxon>
        <taxon>Actinopterygii</taxon>
        <taxon>Polypteriformes</taxon>
        <taxon>Polypteridae</taxon>
        <taxon>Erpetoichthys</taxon>
    </lineage>
</organism>
<dbReference type="AlphaFoldDB" id="A0A8C4STL3"/>
<keyword evidence="1" id="KW-0472">Membrane</keyword>
<keyword evidence="3" id="KW-1185">Reference proteome</keyword>
<name>A0A8C4STL3_ERPCA</name>
<keyword evidence="1" id="KW-1133">Transmembrane helix</keyword>
<dbReference type="Ensembl" id="ENSECRT00000022378.1">
    <property type="protein sequence ID" value="ENSECRP00000021907.1"/>
    <property type="gene ID" value="ENSECRG00000014799.1"/>
</dbReference>
<proteinExistence type="predicted"/>
<keyword evidence="1" id="KW-0812">Transmembrane</keyword>
<evidence type="ECO:0000313" key="2">
    <source>
        <dbReference type="Ensembl" id="ENSECRP00000021907.1"/>
    </source>
</evidence>
<evidence type="ECO:0008006" key="4">
    <source>
        <dbReference type="Google" id="ProtNLM"/>
    </source>
</evidence>
<evidence type="ECO:0000313" key="3">
    <source>
        <dbReference type="Proteomes" id="UP000694620"/>
    </source>
</evidence>
<reference evidence="2" key="2">
    <citation type="submission" date="2025-08" db="UniProtKB">
        <authorList>
            <consortium name="Ensembl"/>
        </authorList>
    </citation>
    <scope>IDENTIFICATION</scope>
</reference>
<reference evidence="2" key="1">
    <citation type="submission" date="2021-06" db="EMBL/GenBank/DDBJ databases">
        <authorList>
            <consortium name="Wellcome Sanger Institute Data Sharing"/>
        </authorList>
    </citation>
    <scope>NUCLEOTIDE SEQUENCE [LARGE SCALE GENOMIC DNA]</scope>
</reference>
<dbReference type="Proteomes" id="UP000694620">
    <property type="component" value="Chromosome 13"/>
</dbReference>
<reference evidence="2" key="3">
    <citation type="submission" date="2025-09" db="UniProtKB">
        <authorList>
            <consortium name="Ensembl"/>
        </authorList>
    </citation>
    <scope>IDENTIFICATION</scope>
</reference>
<dbReference type="InterPro" id="IPR045860">
    <property type="entry name" value="Snake_toxin-like_sf"/>
</dbReference>
<protein>
    <recommendedName>
        <fullName evidence="4">UPAR/Ly6 domain-containing protein</fullName>
    </recommendedName>
</protein>
<evidence type="ECO:0000256" key="1">
    <source>
        <dbReference type="SAM" id="Phobius"/>
    </source>
</evidence>